<dbReference type="InterPro" id="IPR046977">
    <property type="entry name" value="RsmC/RlmG"/>
</dbReference>
<keyword evidence="4" id="KW-0808">Transferase</keyword>
<dbReference type="EMBL" id="BMFY01000001">
    <property type="protein sequence ID" value="GGA02328.1"/>
    <property type="molecule type" value="Genomic_DNA"/>
</dbReference>
<reference evidence="8" key="1">
    <citation type="journal article" date="2014" name="Int. J. Syst. Evol. Microbiol.">
        <title>Complete genome sequence of Corynebacterium casei LMG S-19264T (=DSM 44701T), isolated from a smear-ripened cheese.</title>
        <authorList>
            <consortium name="US DOE Joint Genome Institute (JGI-PGF)"/>
            <person name="Walter F."/>
            <person name="Albersmeier A."/>
            <person name="Kalinowski J."/>
            <person name="Ruckert C."/>
        </authorList>
    </citation>
    <scope>NUCLEOTIDE SEQUENCE</scope>
    <source>
        <strain evidence="8">CGMCC 1.12785</strain>
    </source>
</reference>
<feature type="domain" description="RlmG N-terminal" evidence="7">
    <location>
        <begin position="123"/>
        <end position="193"/>
    </location>
</feature>
<keyword evidence="3" id="KW-0489">Methyltransferase</keyword>
<reference evidence="8" key="2">
    <citation type="submission" date="2020-09" db="EMBL/GenBank/DDBJ databases">
        <authorList>
            <person name="Sun Q."/>
            <person name="Zhou Y."/>
        </authorList>
    </citation>
    <scope>NUCLEOTIDE SEQUENCE</scope>
    <source>
        <strain evidence="8">CGMCC 1.12785</strain>
    </source>
</reference>
<keyword evidence="1" id="KW-0963">Cytoplasm</keyword>
<feature type="domain" description="Methyltransferase small" evidence="6">
    <location>
        <begin position="234"/>
        <end position="333"/>
    </location>
</feature>
<evidence type="ECO:0000313" key="9">
    <source>
        <dbReference type="Proteomes" id="UP000616114"/>
    </source>
</evidence>
<sequence>MNADAGRPGSGPARLALEYLTGRLDGTLDLSGRPLREGESQARPGWRQVALIDAPDERWENWLPQHGITRIRRWDQELHLPGTAVHPASAADRQPGGTDVASAGETAGAGPRGLVSRGLTAALAGAELVLLRVPKDRGLFRAYLDAARQLAPGALVVAAGAIKHMDPSFTEDMRARFPRVDVSPAAHKARLLIAGDPAAGDRTVPVTAQETLAAAQPAGWEHPVDIRIDAESGLTVHALHGTFHGAGVDAGSRLLTRALAQAFRASTPRPRSVVELGCGNGWLSAWLARQLRPDHLWACDVSRLAVDSTARTLAANGLTVPDADADADADVDAGAADEPAVADSGGPRIRVVLDDVLASFPAAALHPGGGWPAPDLLVCNPPFHTGAAVDTSAAQRMIRAAGEVLAPDGVAVFVYNSHLRYRPVLERWIGPVEQLARDRRFTVVAASGRYRARNAPEVG</sequence>
<proteinExistence type="predicted"/>
<dbReference type="InterPro" id="IPR058679">
    <property type="entry name" value="RlmG_N"/>
</dbReference>
<keyword evidence="2" id="KW-0698">rRNA processing</keyword>
<dbReference type="GO" id="GO:0003676">
    <property type="term" value="F:nucleic acid binding"/>
    <property type="evidence" value="ECO:0007669"/>
    <property type="project" value="InterPro"/>
</dbReference>
<dbReference type="Pfam" id="PF05175">
    <property type="entry name" value="MTS"/>
    <property type="match status" value="2"/>
</dbReference>
<protein>
    <recommendedName>
        <fullName evidence="10">16S rRNA (Guanine1207-N2)-methyltransferase</fullName>
    </recommendedName>
</protein>
<dbReference type="GO" id="GO:0008170">
    <property type="term" value="F:N-methyltransferase activity"/>
    <property type="evidence" value="ECO:0007669"/>
    <property type="project" value="UniProtKB-ARBA"/>
</dbReference>
<feature type="domain" description="Methyltransferase small" evidence="6">
    <location>
        <begin position="375"/>
        <end position="444"/>
    </location>
</feature>
<evidence type="ECO:0000256" key="4">
    <source>
        <dbReference type="ARBA" id="ARBA00022679"/>
    </source>
</evidence>
<evidence type="ECO:0008006" key="10">
    <source>
        <dbReference type="Google" id="ProtNLM"/>
    </source>
</evidence>
<feature type="region of interest" description="Disordered" evidence="5">
    <location>
        <begin position="86"/>
        <end position="111"/>
    </location>
</feature>
<dbReference type="Proteomes" id="UP000616114">
    <property type="component" value="Unassembled WGS sequence"/>
</dbReference>
<dbReference type="InterPro" id="IPR029063">
    <property type="entry name" value="SAM-dependent_MTases_sf"/>
</dbReference>
<dbReference type="InterPro" id="IPR002052">
    <property type="entry name" value="DNA_methylase_N6_adenine_CS"/>
</dbReference>
<gene>
    <name evidence="8" type="ORF">GCM10011333_01090</name>
</gene>
<dbReference type="CDD" id="cd02440">
    <property type="entry name" value="AdoMet_MTases"/>
    <property type="match status" value="1"/>
</dbReference>
<dbReference type="AlphaFoldDB" id="A0A8J2XB44"/>
<dbReference type="PROSITE" id="PS00092">
    <property type="entry name" value="N6_MTASE"/>
    <property type="match status" value="1"/>
</dbReference>
<keyword evidence="9" id="KW-1185">Reference proteome</keyword>
<name>A0A8J2XB44_9MICO</name>
<evidence type="ECO:0000259" key="7">
    <source>
        <dbReference type="Pfam" id="PF26049"/>
    </source>
</evidence>
<dbReference type="PANTHER" id="PTHR47816">
    <property type="entry name" value="RIBOSOMAL RNA SMALL SUBUNIT METHYLTRANSFERASE C"/>
    <property type="match status" value="1"/>
</dbReference>
<evidence type="ECO:0000259" key="6">
    <source>
        <dbReference type="Pfam" id="PF05175"/>
    </source>
</evidence>
<evidence type="ECO:0000256" key="5">
    <source>
        <dbReference type="SAM" id="MobiDB-lite"/>
    </source>
</evidence>
<dbReference type="PANTHER" id="PTHR47816:SF4">
    <property type="entry name" value="RIBOSOMAL RNA SMALL SUBUNIT METHYLTRANSFERASE C"/>
    <property type="match status" value="1"/>
</dbReference>
<dbReference type="GO" id="GO:0032259">
    <property type="term" value="P:methylation"/>
    <property type="evidence" value="ECO:0007669"/>
    <property type="project" value="UniProtKB-KW"/>
</dbReference>
<organism evidence="8 9">
    <name type="scientific">Sediminivirga luteola</name>
    <dbReference type="NCBI Taxonomy" id="1774748"/>
    <lineage>
        <taxon>Bacteria</taxon>
        <taxon>Bacillati</taxon>
        <taxon>Actinomycetota</taxon>
        <taxon>Actinomycetes</taxon>
        <taxon>Micrococcales</taxon>
        <taxon>Brevibacteriaceae</taxon>
        <taxon>Sediminivirga</taxon>
    </lineage>
</organism>
<accession>A0A8J2XB44</accession>
<dbReference type="GO" id="GO:0006364">
    <property type="term" value="P:rRNA processing"/>
    <property type="evidence" value="ECO:0007669"/>
    <property type="project" value="UniProtKB-KW"/>
</dbReference>
<dbReference type="Gene3D" id="3.40.50.150">
    <property type="entry name" value="Vaccinia Virus protein VP39"/>
    <property type="match status" value="2"/>
</dbReference>
<dbReference type="Pfam" id="PF26049">
    <property type="entry name" value="RLMG_N"/>
    <property type="match status" value="1"/>
</dbReference>
<evidence type="ECO:0000256" key="1">
    <source>
        <dbReference type="ARBA" id="ARBA00022490"/>
    </source>
</evidence>
<dbReference type="RefSeq" id="WP_188548972.1">
    <property type="nucleotide sequence ID" value="NZ_BMFY01000001.1"/>
</dbReference>
<comment type="caution">
    <text evidence="8">The sequence shown here is derived from an EMBL/GenBank/DDBJ whole genome shotgun (WGS) entry which is preliminary data.</text>
</comment>
<evidence type="ECO:0000313" key="8">
    <source>
        <dbReference type="EMBL" id="GGA02328.1"/>
    </source>
</evidence>
<dbReference type="InterPro" id="IPR007848">
    <property type="entry name" value="Small_mtfrase_dom"/>
</dbReference>
<dbReference type="SUPFAM" id="SSF53335">
    <property type="entry name" value="S-adenosyl-L-methionine-dependent methyltransferases"/>
    <property type="match status" value="1"/>
</dbReference>
<evidence type="ECO:0000256" key="3">
    <source>
        <dbReference type="ARBA" id="ARBA00022603"/>
    </source>
</evidence>
<evidence type="ECO:0000256" key="2">
    <source>
        <dbReference type="ARBA" id="ARBA00022552"/>
    </source>
</evidence>
<dbReference type="GO" id="GO:0008757">
    <property type="term" value="F:S-adenosylmethionine-dependent methyltransferase activity"/>
    <property type="evidence" value="ECO:0007669"/>
    <property type="project" value="InterPro"/>
</dbReference>